<dbReference type="Pfam" id="PF08370">
    <property type="entry name" value="PDR_assoc"/>
    <property type="match status" value="1"/>
</dbReference>
<keyword evidence="3" id="KW-0813">Transport</keyword>
<dbReference type="SUPFAM" id="SSF52540">
    <property type="entry name" value="P-loop containing nucleoside triphosphate hydrolases"/>
    <property type="match status" value="2"/>
</dbReference>
<dbReference type="InterPro" id="IPR013581">
    <property type="entry name" value="PDR_assoc"/>
</dbReference>
<dbReference type="Pfam" id="PF00005">
    <property type="entry name" value="ABC_tran"/>
    <property type="match status" value="2"/>
</dbReference>
<dbReference type="Pfam" id="PF01061">
    <property type="entry name" value="ABC2_membrane"/>
    <property type="match status" value="2"/>
</dbReference>
<keyword evidence="6" id="KW-0547">Nucleotide-binding</keyword>
<evidence type="ECO:0000256" key="11">
    <source>
        <dbReference type="SAM" id="Phobius"/>
    </source>
</evidence>
<reference evidence="13" key="1">
    <citation type="journal article" date="2020" name="bioRxiv">
        <title>Comparative genomics of Chlamydomonas.</title>
        <authorList>
            <person name="Craig R.J."/>
            <person name="Hasan A.R."/>
            <person name="Ness R.W."/>
            <person name="Keightley P.D."/>
        </authorList>
    </citation>
    <scope>NUCLEOTIDE SEQUENCE</scope>
    <source>
        <strain evidence="13">SAG 7.73</strain>
    </source>
</reference>
<dbReference type="GO" id="GO:0016887">
    <property type="term" value="F:ATP hydrolysis activity"/>
    <property type="evidence" value="ECO:0007669"/>
    <property type="project" value="InterPro"/>
</dbReference>
<comment type="similarity">
    <text evidence="2">Belongs to the ABC transporter superfamily. ABCG family. PDR (TC 3.A.1.205) subfamily.</text>
</comment>
<dbReference type="InterPro" id="IPR013525">
    <property type="entry name" value="ABC2_TM"/>
</dbReference>
<feature type="transmembrane region" description="Helical" evidence="11">
    <location>
        <begin position="1462"/>
        <end position="1485"/>
    </location>
</feature>
<evidence type="ECO:0000313" key="13">
    <source>
        <dbReference type="EMBL" id="KAG2432616.1"/>
    </source>
</evidence>
<organism evidence="13 14">
    <name type="scientific">Chlamydomonas incerta</name>
    <dbReference type="NCBI Taxonomy" id="51695"/>
    <lineage>
        <taxon>Eukaryota</taxon>
        <taxon>Viridiplantae</taxon>
        <taxon>Chlorophyta</taxon>
        <taxon>core chlorophytes</taxon>
        <taxon>Chlorophyceae</taxon>
        <taxon>CS clade</taxon>
        <taxon>Chlamydomonadales</taxon>
        <taxon>Chlamydomonadaceae</taxon>
        <taxon>Chlamydomonas</taxon>
    </lineage>
</organism>
<evidence type="ECO:0000256" key="2">
    <source>
        <dbReference type="ARBA" id="ARBA00006012"/>
    </source>
</evidence>
<evidence type="ECO:0000256" key="5">
    <source>
        <dbReference type="ARBA" id="ARBA00022737"/>
    </source>
</evidence>
<protein>
    <recommendedName>
        <fullName evidence="12">ABC transporter domain-containing protein</fullName>
    </recommendedName>
</protein>
<feature type="compositionally biased region" description="Polar residues" evidence="10">
    <location>
        <begin position="838"/>
        <end position="855"/>
    </location>
</feature>
<feature type="transmembrane region" description="Helical" evidence="11">
    <location>
        <begin position="616"/>
        <end position="634"/>
    </location>
</feature>
<dbReference type="InterPro" id="IPR003593">
    <property type="entry name" value="AAA+_ATPase"/>
</dbReference>
<feature type="transmembrane region" description="Helical" evidence="11">
    <location>
        <begin position="1418"/>
        <end position="1450"/>
    </location>
</feature>
<dbReference type="OrthoDB" id="66620at2759"/>
<evidence type="ECO:0000256" key="9">
    <source>
        <dbReference type="ARBA" id="ARBA00023136"/>
    </source>
</evidence>
<dbReference type="InterPro" id="IPR003439">
    <property type="entry name" value="ABC_transporter-like_ATP-bd"/>
</dbReference>
<evidence type="ECO:0000256" key="7">
    <source>
        <dbReference type="ARBA" id="ARBA00022840"/>
    </source>
</evidence>
<sequence>MARVRSRADVNDAIDAVSDGQKGPQKLFERLNERLGRVGISLPGVEVRWENLRVEVTAPANKSKATVAPHHSTGNANNGAGACVVGGKKLPQLPQLPRRRRARRQVILDAGSGVLRPGRMTLLLGPPGAGRSTLLKALAGQLIPPNTPNTVGGPKCGASSAAAGADGGAGLLPVRTADGLKQYGAIKYNGLSMQGDCGGGGGGSSSSKPAFDVQRVATYVSQTENHLPELTVAETLTFAAQCQGSEFIPRLYELLRAREAAAGLSGAEEDDADLARLLELARGPDAPLLTSQHTARMLEIDHVMDTVVGNELLKGISGGQKRRVTAGEMVVGHAQVLMLDEITNGLDAASALTICKALRSTCEQANTTIVATLLQPSPEVVACFHDVILLSQGVVAYHGPTERLAPFLRTLGLAANAEAGQTMADFVQEVLASPEDQAKYRLPQPPPPAPQLAWQGLKWISPRRMRQAFALSEVGREAAKQAADEPYTHELQDLVLHTRQRTLAQRAAVWGAVLRRETRLLLRNPAFFVAGLGQILLAAFLVSTAFVNLDRTNDDGANLTMSVMFFSLMSHFFGGFNFAPIYCARLQVFYKHRNHGFYSPLAHAVSSVLLRIPETLINAVAYSVMVYFSVGLTMDTGRFFIFLLNLVAMGVCSVTTFQLLGAVTRNDVATQGLGGVLLMINVLLSGFPIARTSIPGWWIWGYWLSPMSWGLRSMLVSEMTSGDWPPADAADPAGPSVGEAAMTLRGFQTEWLWVWAGVGYVFGMSLVQLVAQVLALTFLGPLQNKTAPEHEEEEEDAAHVTNPFIAAASVLGHALGNASRRLSGVYGHTAAAEGHSQYDVSQYDPSQYDPSQYSRESGEDRKGAGNAAGANGLPSTAEVELTAQQQDQQLHADKAKVPQHAVVVVTGGGSSGGSGSGQQAAAAARHAHAGDDAAAAVGAGMSFKPVVMAFKDVSYFVPHPDKAHQQGKELQLLNGVSGVFRPGVLTSLMGASGAGKTTLMDVLAGRKTGGRAEGLQLVNGQPKRMSTFARVMGYVEQLDVHNPQATVEEALMFSAALRVEPAAFALMAAGDGDGDGGAAVSDTAAARKAFVRRMMDVVELGPLARRNIGLGGAGGGLSTEARKRLTIAVELVANPSIVFMDEPTSGLDARAAGVVMRAVRNTVATGRTVVCTIHQPNREIMDYFDELLLLRPGGRTIYFGALGSRQTELVSYLSSVTPGIPAYEPHMNPANWMLEVTAPSAASALGVDFADLWQASARCAAANALIEHYTSGADTVSAAAAPKAPKAAADIESGAVGGGAIASVDEAVAAGGGSDAAAPRFARSTLAQLGLVVRRNLSSQMRNVEYNGMRFVTAFVLAWVLGSLYWNRGTKTDTLVGVMDILGVLFACSLFLPLNNMLLVMPVVAADRAVYYREKASGMYGGAVFAAAQAIAELPFLFVQSVLFVIIVYTTVHFEFNSAKAMWFWLYMWLETMFFTFFGIAAMNLAPVMPTAIAGSSGLIMLWNLFCGFLITRPRMKPWYLWAYYANPPTWTIYGTAVSQLGDLTDTFIEMPGGGTMSVSAYIKQAFSYDYDMRGWIVLIMIAFIAACRLAAYYGLIRLNFQKR</sequence>
<dbReference type="PROSITE" id="PS50893">
    <property type="entry name" value="ABC_TRANSPORTER_2"/>
    <property type="match status" value="2"/>
</dbReference>
<feature type="transmembrane region" description="Helical" evidence="11">
    <location>
        <begin position="752"/>
        <end position="779"/>
    </location>
</feature>
<evidence type="ECO:0000256" key="6">
    <source>
        <dbReference type="ARBA" id="ARBA00022741"/>
    </source>
</evidence>
<evidence type="ECO:0000256" key="10">
    <source>
        <dbReference type="SAM" id="MobiDB-lite"/>
    </source>
</evidence>
<keyword evidence="14" id="KW-1185">Reference proteome</keyword>
<evidence type="ECO:0000256" key="8">
    <source>
        <dbReference type="ARBA" id="ARBA00022989"/>
    </source>
</evidence>
<dbReference type="GO" id="GO:0071944">
    <property type="term" value="C:cell periphery"/>
    <property type="evidence" value="ECO:0007669"/>
    <property type="project" value="UniProtKB-ARBA"/>
</dbReference>
<comment type="subcellular location">
    <subcellularLocation>
        <location evidence="1">Membrane</location>
        <topology evidence="1">Multi-pass membrane protein</topology>
    </subcellularLocation>
</comment>
<feature type="transmembrane region" description="Helical" evidence="11">
    <location>
        <begin position="559"/>
        <end position="583"/>
    </location>
</feature>
<evidence type="ECO:0000256" key="1">
    <source>
        <dbReference type="ARBA" id="ARBA00004141"/>
    </source>
</evidence>
<evidence type="ECO:0000256" key="3">
    <source>
        <dbReference type="ARBA" id="ARBA00022448"/>
    </source>
</evidence>
<dbReference type="InterPro" id="IPR027417">
    <property type="entry name" value="P-loop_NTPase"/>
</dbReference>
<keyword evidence="5" id="KW-0677">Repeat</keyword>
<name>A0A835SVK2_CHLIN</name>
<dbReference type="Gene3D" id="3.40.50.300">
    <property type="entry name" value="P-loop containing nucleotide triphosphate hydrolases"/>
    <property type="match status" value="2"/>
</dbReference>
<dbReference type="InterPro" id="IPR034003">
    <property type="entry name" value="ABCG_PDR_2"/>
</dbReference>
<feature type="domain" description="ABC transporter" evidence="12">
    <location>
        <begin position="91"/>
        <end position="417"/>
    </location>
</feature>
<feature type="transmembrane region" description="Helical" evidence="11">
    <location>
        <begin position="525"/>
        <end position="547"/>
    </location>
</feature>
<dbReference type="SMART" id="SM00382">
    <property type="entry name" value="AAA"/>
    <property type="match status" value="2"/>
</dbReference>
<keyword evidence="9 11" id="KW-0472">Membrane</keyword>
<dbReference type="Proteomes" id="UP000650467">
    <property type="component" value="Unassembled WGS sequence"/>
</dbReference>
<feature type="region of interest" description="Disordered" evidence="10">
    <location>
        <begin position="836"/>
        <end position="872"/>
    </location>
</feature>
<comment type="caution">
    <text evidence="13">The sequence shown here is derived from an EMBL/GenBank/DDBJ whole genome shotgun (WGS) entry which is preliminary data.</text>
</comment>
<feature type="domain" description="ABC transporter" evidence="12">
    <location>
        <begin position="948"/>
        <end position="1217"/>
    </location>
</feature>
<dbReference type="GO" id="GO:0005524">
    <property type="term" value="F:ATP binding"/>
    <property type="evidence" value="ECO:0007669"/>
    <property type="project" value="UniProtKB-KW"/>
</dbReference>
<accession>A0A835SVK2</accession>
<feature type="transmembrane region" description="Helical" evidence="11">
    <location>
        <begin position="640"/>
        <end position="663"/>
    </location>
</feature>
<keyword evidence="7" id="KW-0067">ATP-binding</keyword>
<keyword evidence="8 11" id="KW-1133">Transmembrane helix</keyword>
<evidence type="ECO:0000256" key="4">
    <source>
        <dbReference type="ARBA" id="ARBA00022692"/>
    </source>
</evidence>
<feature type="transmembrane region" description="Helical" evidence="11">
    <location>
        <begin position="1492"/>
        <end position="1511"/>
    </location>
</feature>
<evidence type="ECO:0000259" key="12">
    <source>
        <dbReference type="PROSITE" id="PS50893"/>
    </source>
</evidence>
<feature type="transmembrane region" description="Helical" evidence="11">
    <location>
        <begin position="1381"/>
        <end position="1406"/>
    </location>
</feature>
<dbReference type="GO" id="GO:0140359">
    <property type="term" value="F:ABC-type transporter activity"/>
    <property type="evidence" value="ECO:0007669"/>
    <property type="project" value="InterPro"/>
</dbReference>
<feature type="transmembrane region" description="Helical" evidence="11">
    <location>
        <begin position="675"/>
        <end position="700"/>
    </location>
</feature>
<dbReference type="CDD" id="cd03232">
    <property type="entry name" value="ABCG_PDR_domain2"/>
    <property type="match status" value="1"/>
</dbReference>
<feature type="transmembrane region" description="Helical" evidence="11">
    <location>
        <begin position="1576"/>
        <end position="1596"/>
    </location>
</feature>
<gene>
    <name evidence="13" type="ORF">HXX76_008956</name>
</gene>
<dbReference type="PANTHER" id="PTHR19241">
    <property type="entry name" value="ATP-BINDING CASSETTE TRANSPORTER"/>
    <property type="match status" value="1"/>
</dbReference>
<evidence type="ECO:0000313" key="14">
    <source>
        <dbReference type="Proteomes" id="UP000650467"/>
    </source>
</evidence>
<keyword evidence="4 11" id="KW-0812">Transmembrane</keyword>
<proteinExistence type="inferred from homology"/>
<dbReference type="GO" id="GO:0016020">
    <property type="term" value="C:membrane"/>
    <property type="evidence" value="ECO:0007669"/>
    <property type="project" value="UniProtKB-SubCell"/>
</dbReference>
<dbReference type="EMBL" id="JAEHOC010000021">
    <property type="protein sequence ID" value="KAG2432616.1"/>
    <property type="molecule type" value="Genomic_DNA"/>
</dbReference>
<feature type="transmembrane region" description="Helical" evidence="11">
    <location>
        <begin position="1348"/>
        <end position="1366"/>
    </location>
</feature>